<comment type="caution">
    <text evidence="2">The sequence shown here is derived from an EMBL/GenBank/DDBJ whole genome shotgun (WGS) entry which is preliminary data.</text>
</comment>
<evidence type="ECO:0000313" key="3">
    <source>
        <dbReference type="Proteomes" id="UP000664203"/>
    </source>
</evidence>
<evidence type="ECO:0000313" key="2">
    <source>
        <dbReference type="EMBL" id="CAF9927362.1"/>
    </source>
</evidence>
<sequence length="183" mass="20034">MSPRAPILLTLACLFQLLQTAPVHSASIPPSLSLAITNATFNGNPAYCNNYEGWVGAGIARGDCTEAIAEFYRTNVEPRGGQRFEFLTRGVPRNTHLPYIVTPRKHDYGICVVVITMLDTFHGTLPGGKPQLYTRADTATFDEVYVVAEGLASECVKKHLVPEAGWSFADRGLKNIAKPRKID</sequence>
<name>A0A8H3FQU1_9LECA</name>
<keyword evidence="1" id="KW-0732">Signal</keyword>
<dbReference type="Proteomes" id="UP000664203">
    <property type="component" value="Unassembled WGS sequence"/>
</dbReference>
<evidence type="ECO:0000256" key="1">
    <source>
        <dbReference type="SAM" id="SignalP"/>
    </source>
</evidence>
<feature type="chain" id="PRO_5034455660" evidence="1">
    <location>
        <begin position="26"/>
        <end position="183"/>
    </location>
</feature>
<accession>A0A8H3FQU1</accession>
<proteinExistence type="predicted"/>
<dbReference type="OrthoDB" id="5425664at2759"/>
<dbReference type="EMBL" id="CAJPDR010000227">
    <property type="protein sequence ID" value="CAF9927362.1"/>
    <property type="molecule type" value="Genomic_DNA"/>
</dbReference>
<protein>
    <submittedName>
        <fullName evidence="2">Uncharacterized protein</fullName>
    </submittedName>
</protein>
<gene>
    <name evidence="2" type="ORF">ALECFALPRED_003691</name>
</gene>
<organism evidence="2 3">
    <name type="scientific">Alectoria fallacina</name>
    <dbReference type="NCBI Taxonomy" id="1903189"/>
    <lineage>
        <taxon>Eukaryota</taxon>
        <taxon>Fungi</taxon>
        <taxon>Dikarya</taxon>
        <taxon>Ascomycota</taxon>
        <taxon>Pezizomycotina</taxon>
        <taxon>Lecanoromycetes</taxon>
        <taxon>OSLEUM clade</taxon>
        <taxon>Lecanoromycetidae</taxon>
        <taxon>Lecanorales</taxon>
        <taxon>Lecanorineae</taxon>
        <taxon>Parmeliaceae</taxon>
        <taxon>Alectoria</taxon>
    </lineage>
</organism>
<feature type="signal peptide" evidence="1">
    <location>
        <begin position="1"/>
        <end position="25"/>
    </location>
</feature>
<dbReference type="AlphaFoldDB" id="A0A8H3FQU1"/>
<keyword evidence="3" id="KW-1185">Reference proteome</keyword>
<reference evidence="2" key="1">
    <citation type="submission" date="2021-03" db="EMBL/GenBank/DDBJ databases">
        <authorList>
            <person name="Tagirdzhanova G."/>
        </authorList>
    </citation>
    <scope>NUCLEOTIDE SEQUENCE</scope>
</reference>